<evidence type="ECO:0000259" key="2">
    <source>
        <dbReference type="Pfam" id="PF22768"/>
    </source>
</evidence>
<proteinExistence type="predicted"/>
<dbReference type="Pfam" id="PF22768">
    <property type="entry name" value="SPP1_Dit"/>
    <property type="match status" value="1"/>
</dbReference>
<dbReference type="NCBIfam" id="TIGR01633">
    <property type="entry name" value="phi3626_gp14_N"/>
    <property type="match status" value="1"/>
</dbReference>
<name>I0S8X3_STRAP</name>
<organism evidence="3 4">
    <name type="scientific">Streptococcus anginosus subsp. whileyi CCUG 39159</name>
    <dbReference type="NCBI Taxonomy" id="1095729"/>
    <lineage>
        <taxon>Bacteria</taxon>
        <taxon>Bacillati</taxon>
        <taxon>Bacillota</taxon>
        <taxon>Bacilli</taxon>
        <taxon>Lactobacillales</taxon>
        <taxon>Streptococcaceae</taxon>
        <taxon>Streptococcus</taxon>
        <taxon>Streptococcus anginosus group</taxon>
    </lineage>
</organism>
<dbReference type="PATRIC" id="fig|1095729.3.peg.1956"/>
<dbReference type="EMBL" id="AICP01000061">
    <property type="protein sequence ID" value="EID19826.1"/>
    <property type="molecule type" value="Genomic_DNA"/>
</dbReference>
<feature type="domain" description="Siphovirus-type tail component C-terminal" evidence="2">
    <location>
        <begin position="424"/>
        <end position="492"/>
    </location>
</feature>
<dbReference type="InterPro" id="IPR006520">
    <property type="entry name" value="Dit_BPSPP_N"/>
</dbReference>
<reference evidence="3 4" key="1">
    <citation type="submission" date="2012-01" db="EMBL/GenBank/DDBJ databases">
        <authorList>
            <person name="Harkins D.M."/>
            <person name="Madupu R."/>
            <person name="Durkin A.S."/>
            <person name="Torralba M."/>
            <person name="Methe B."/>
            <person name="Sutton G.G."/>
            <person name="Nelson K.E."/>
        </authorList>
    </citation>
    <scope>NUCLEOTIDE SEQUENCE [LARGE SCALE GENOMIC DNA]</scope>
    <source>
        <strain evidence="3 4">CCUG 39159</strain>
    </source>
</reference>
<dbReference type="InterPro" id="IPR008841">
    <property type="entry name" value="Siphovirus-type_tail_N"/>
</dbReference>
<dbReference type="Gene3D" id="2.40.30.200">
    <property type="match status" value="1"/>
</dbReference>
<sequence>MTFNGVNMSRYFRITDIIRPIGNKRSIASNDAPFIGVNVQQVKIGPKEHTIKFDMKTNTPEEMENLKHELAGVLNVSEPAKIVYGDEPDKYYLGYPVDDVTPDNITRWFQRSELKIFIADGVAHSSTYREFNDVKIDSGKLVIEVDNRGTTHALPIITVNHKSTNGYIGLVNSVSAFELGNKEGYVTDPRLRSESLLNYRGDKVSAGLSSGRRNQAILNDTSQALDGTLGIVNVWNRPHMHITGIGKGNGNHAASLTWDIPADSFGNRGSLNEYFWWRQVFRVGRYDQLGFIKIMFSDEQGRFLYGVESIKRETGAKCEYNFLVTNGQGGFKLVNQWEFEAEENQATNPFDPPRGWSDLERRDDVVQVFWFGGYHKFRVPEIAGKKSAKIHIALGTFGNREWPTHMYVDGFEYRKDMVSGNRAVPNRFSAGTEVVINSEDDTVQVNGIDSVSDVVDGSNWLSIPPGKSSIECYLSSFSGDKPSIKVQFEERWL</sequence>
<dbReference type="Proteomes" id="UP000003245">
    <property type="component" value="Unassembled WGS sequence"/>
</dbReference>
<keyword evidence="4" id="KW-1185">Reference proteome</keyword>
<evidence type="ECO:0000313" key="3">
    <source>
        <dbReference type="EMBL" id="EID19826.1"/>
    </source>
</evidence>
<evidence type="ECO:0000313" key="4">
    <source>
        <dbReference type="Proteomes" id="UP000003245"/>
    </source>
</evidence>
<comment type="caution">
    <text evidence="3">The sequence shown here is derived from an EMBL/GenBank/DDBJ whole genome shotgun (WGS) entry which is preliminary data.</text>
</comment>
<feature type="domain" description="Siphovirus-type tail component RIFT-related" evidence="1">
    <location>
        <begin position="32"/>
        <end position="117"/>
    </location>
</feature>
<dbReference type="RefSeq" id="WP_003038207.1">
    <property type="nucleotide sequence ID" value="NZ_AICP01000061.1"/>
</dbReference>
<dbReference type="InterPro" id="IPR054738">
    <property type="entry name" value="Siphovirus-type_tail_C"/>
</dbReference>
<evidence type="ECO:0000259" key="1">
    <source>
        <dbReference type="Pfam" id="PF05709"/>
    </source>
</evidence>
<protein>
    <submittedName>
        <fullName evidence="3">Putative phage tail component, N-terminal domain protein</fullName>
    </submittedName>
</protein>
<gene>
    <name evidence="3" type="ORF">HMPREF1043_0860</name>
</gene>
<accession>I0S8X3</accession>
<dbReference type="Pfam" id="PF05709">
    <property type="entry name" value="Sipho_tail"/>
    <property type="match status" value="1"/>
</dbReference>
<dbReference type="AlphaFoldDB" id="I0S8X3"/>